<protein>
    <submittedName>
        <fullName evidence="1">Uncharacterized protein</fullName>
    </submittedName>
</protein>
<keyword evidence="2" id="KW-1185">Reference proteome</keyword>
<reference evidence="1 2" key="1">
    <citation type="journal article" date="2022" name="New Phytol.">
        <title>Ecological generalism drives hyperdiversity of secondary metabolite gene clusters in xylarialean endophytes.</title>
        <authorList>
            <person name="Franco M.E.E."/>
            <person name="Wisecaver J.H."/>
            <person name="Arnold A.E."/>
            <person name="Ju Y.M."/>
            <person name="Slot J.C."/>
            <person name="Ahrendt S."/>
            <person name="Moore L.P."/>
            <person name="Eastman K.E."/>
            <person name="Scott K."/>
            <person name="Konkel Z."/>
            <person name="Mondo S.J."/>
            <person name="Kuo A."/>
            <person name="Hayes R.D."/>
            <person name="Haridas S."/>
            <person name="Andreopoulos B."/>
            <person name="Riley R."/>
            <person name="LaButti K."/>
            <person name="Pangilinan J."/>
            <person name="Lipzen A."/>
            <person name="Amirebrahimi M."/>
            <person name="Yan J."/>
            <person name="Adam C."/>
            <person name="Keymanesh K."/>
            <person name="Ng V."/>
            <person name="Louie K."/>
            <person name="Northen T."/>
            <person name="Drula E."/>
            <person name="Henrissat B."/>
            <person name="Hsieh H.M."/>
            <person name="Youens-Clark K."/>
            <person name="Lutzoni F."/>
            <person name="Miadlikowska J."/>
            <person name="Eastwood D.C."/>
            <person name="Hamelin R.C."/>
            <person name="Grigoriev I.V."/>
            <person name="U'Ren J.M."/>
        </authorList>
    </citation>
    <scope>NUCLEOTIDE SEQUENCE [LARGE SCALE GENOMIC DNA]</scope>
    <source>
        <strain evidence="1 2">ER1909</strain>
    </source>
</reference>
<gene>
    <name evidence="1" type="ORF">F4821DRAFT_61342</name>
</gene>
<accession>A0ACC0D9J1</accession>
<comment type="caution">
    <text evidence="1">The sequence shown here is derived from an EMBL/GenBank/DDBJ whole genome shotgun (WGS) entry which is preliminary data.</text>
</comment>
<proteinExistence type="predicted"/>
<organism evidence="1 2">
    <name type="scientific">Hypoxylon rubiginosum</name>
    <dbReference type="NCBI Taxonomy" id="110542"/>
    <lineage>
        <taxon>Eukaryota</taxon>
        <taxon>Fungi</taxon>
        <taxon>Dikarya</taxon>
        <taxon>Ascomycota</taxon>
        <taxon>Pezizomycotina</taxon>
        <taxon>Sordariomycetes</taxon>
        <taxon>Xylariomycetidae</taxon>
        <taxon>Xylariales</taxon>
        <taxon>Hypoxylaceae</taxon>
        <taxon>Hypoxylon</taxon>
    </lineage>
</organism>
<dbReference type="EMBL" id="MU394296">
    <property type="protein sequence ID" value="KAI6089321.1"/>
    <property type="molecule type" value="Genomic_DNA"/>
</dbReference>
<dbReference type="Proteomes" id="UP001497680">
    <property type="component" value="Unassembled WGS sequence"/>
</dbReference>
<name>A0ACC0D9J1_9PEZI</name>
<evidence type="ECO:0000313" key="1">
    <source>
        <dbReference type="EMBL" id="KAI6089321.1"/>
    </source>
</evidence>
<sequence length="141" mass="14340">MKVSVVGLFAALASVVYGAAVPAEGEADHWPPHPTTTVASSSSSSTTSFTFIITTIPSKPTSSSVKPACPTVTHTTRPADCAPMQCPVPGCTWQQELLIPCGCAGVKTALFVDGCQTACPEGCITRLKTVTAACATATPSP</sequence>
<evidence type="ECO:0000313" key="2">
    <source>
        <dbReference type="Proteomes" id="UP001497680"/>
    </source>
</evidence>